<keyword evidence="2" id="KW-1185">Reference proteome</keyword>
<dbReference type="GO" id="GO:0016116">
    <property type="term" value="P:carotenoid metabolic process"/>
    <property type="evidence" value="ECO:0007669"/>
    <property type="project" value="InterPro"/>
</dbReference>
<proteinExistence type="predicted"/>
<dbReference type="InterPro" id="IPR045892">
    <property type="entry name" value="CrtISO-like"/>
</dbReference>
<reference evidence="1 2" key="2">
    <citation type="submission" date="2020-07" db="EMBL/GenBank/DDBJ databases">
        <title>Genome assembly of wild tea tree DASZ reveals pedigree and selection history of tea varieties.</title>
        <authorList>
            <person name="Zhang W."/>
        </authorList>
    </citation>
    <scope>NUCLEOTIDE SEQUENCE [LARGE SCALE GENOMIC DNA]</scope>
    <source>
        <strain evidence="2">cv. G240</strain>
        <tissue evidence="1">Leaf</tissue>
    </source>
</reference>
<evidence type="ECO:0008006" key="3">
    <source>
        <dbReference type="Google" id="ProtNLM"/>
    </source>
</evidence>
<accession>A0A7J7HG95</accession>
<dbReference type="EMBL" id="JACBKZ010000004">
    <property type="protein sequence ID" value="KAF5951940.1"/>
    <property type="molecule type" value="Genomic_DNA"/>
</dbReference>
<protein>
    <recommendedName>
        <fullName evidence="3">Amine oxidase domain-containing protein</fullName>
    </recommendedName>
</protein>
<dbReference type="AlphaFoldDB" id="A0A7J7HG95"/>
<dbReference type="InterPro" id="IPR036188">
    <property type="entry name" value="FAD/NAD-bd_sf"/>
</dbReference>
<evidence type="ECO:0000313" key="2">
    <source>
        <dbReference type="Proteomes" id="UP000593564"/>
    </source>
</evidence>
<dbReference type="SUPFAM" id="SSF51905">
    <property type="entry name" value="FAD/NAD(P)-binding domain"/>
    <property type="match status" value="1"/>
</dbReference>
<sequence length="357" mass="39764">MFACTNGENRGALDLEKYASLDAEREWRKLLVYMFAEWYKPGCSLEYPIHGTGAVVDALVHGLQKFVGRISFKSHVENIVVENGRAVGVKLRSGQFVLAKKVVVSNASMWDTLDLLAKEVIPNSYQDRIKMTLQCESFMHLHLGFDAEGISEDLKIHHIVVNDWERGVDADQNVVLISPEPKRLDSGKDLIIKVLNTKNSRLKDLRGGRGLVAATEPPIRHPSARLADWRKSIHIRPPIRRIWIEQIGGLADGYESECSRFGGSVAAKGISNSPSVRQIGRLEKINPQPSARHHASVQNVAVRFSSVGFGGSVLWRSVERVVGPGFNCEKCEVKLVGTPLTHRRFLRMNRGTYGPAI</sequence>
<comment type="caution">
    <text evidence="1">The sequence shown here is derived from an EMBL/GenBank/DDBJ whole genome shotgun (WGS) entry which is preliminary data.</text>
</comment>
<reference evidence="2" key="1">
    <citation type="journal article" date="2020" name="Nat. Commun.">
        <title>Genome assembly of wild tea tree DASZ reveals pedigree and selection history of tea varieties.</title>
        <authorList>
            <person name="Zhang W."/>
            <person name="Zhang Y."/>
            <person name="Qiu H."/>
            <person name="Guo Y."/>
            <person name="Wan H."/>
            <person name="Zhang X."/>
            <person name="Scossa F."/>
            <person name="Alseekh S."/>
            <person name="Zhang Q."/>
            <person name="Wang P."/>
            <person name="Xu L."/>
            <person name="Schmidt M.H."/>
            <person name="Jia X."/>
            <person name="Li D."/>
            <person name="Zhu A."/>
            <person name="Guo F."/>
            <person name="Chen W."/>
            <person name="Ni D."/>
            <person name="Usadel B."/>
            <person name="Fernie A.R."/>
            <person name="Wen W."/>
        </authorList>
    </citation>
    <scope>NUCLEOTIDE SEQUENCE [LARGE SCALE GENOMIC DNA]</scope>
    <source>
        <strain evidence="2">cv. G240</strain>
    </source>
</reference>
<dbReference type="Proteomes" id="UP000593564">
    <property type="component" value="Unassembled WGS sequence"/>
</dbReference>
<name>A0A7J7HG95_CAMSI</name>
<dbReference type="PANTHER" id="PTHR46313">
    <property type="match status" value="1"/>
</dbReference>
<organism evidence="1 2">
    <name type="scientific">Camellia sinensis</name>
    <name type="common">Tea plant</name>
    <name type="synonym">Thea sinensis</name>
    <dbReference type="NCBI Taxonomy" id="4442"/>
    <lineage>
        <taxon>Eukaryota</taxon>
        <taxon>Viridiplantae</taxon>
        <taxon>Streptophyta</taxon>
        <taxon>Embryophyta</taxon>
        <taxon>Tracheophyta</taxon>
        <taxon>Spermatophyta</taxon>
        <taxon>Magnoliopsida</taxon>
        <taxon>eudicotyledons</taxon>
        <taxon>Gunneridae</taxon>
        <taxon>Pentapetalae</taxon>
        <taxon>asterids</taxon>
        <taxon>Ericales</taxon>
        <taxon>Theaceae</taxon>
        <taxon>Camellia</taxon>
    </lineage>
</organism>
<evidence type="ECO:0000313" key="1">
    <source>
        <dbReference type="EMBL" id="KAF5951940.1"/>
    </source>
</evidence>
<dbReference type="Gene3D" id="3.50.50.60">
    <property type="entry name" value="FAD/NAD(P)-binding domain"/>
    <property type="match status" value="1"/>
</dbReference>
<gene>
    <name evidence="1" type="ORF">HYC85_009884</name>
</gene>
<dbReference type="PANTHER" id="PTHR46313:SF1">
    <property type="entry name" value="FAD_NAD(P)-BINDING OXIDOREDUCTASE FAMILY PROTEIN"/>
    <property type="match status" value="1"/>
</dbReference>